<accession>A0A4R2I827</accession>
<comment type="caution">
    <text evidence="2">The sequence shown here is derived from an EMBL/GenBank/DDBJ whole genome shotgun (WGS) entry which is preliminary data.</text>
</comment>
<evidence type="ECO:0000313" key="3">
    <source>
        <dbReference type="Proteomes" id="UP000295573"/>
    </source>
</evidence>
<name>A0A4R2I827_9ACTN</name>
<reference evidence="2 3" key="1">
    <citation type="journal article" date="2015" name="Stand. Genomic Sci.">
        <title>Genomic Encyclopedia of Bacterial and Archaeal Type Strains, Phase III: the genomes of soil and plant-associated and newly described type strains.</title>
        <authorList>
            <person name="Whitman W.B."/>
            <person name="Woyke T."/>
            <person name="Klenk H.P."/>
            <person name="Zhou Y."/>
            <person name="Lilburn T.G."/>
            <person name="Beck B.J."/>
            <person name="De Vos P."/>
            <person name="Vandamme P."/>
            <person name="Eisen J.A."/>
            <person name="Garrity G."/>
            <person name="Hugenholtz P."/>
            <person name="Kyrpides N.C."/>
        </authorList>
    </citation>
    <scope>NUCLEOTIDE SEQUENCE [LARGE SCALE GENOMIC DNA]</scope>
    <source>
        <strain evidence="2 3">VKM Ac-2541</strain>
    </source>
</reference>
<sequence>MEAVGPERRGGLSQAGRPVTASASSTDTYAYSHSETVDAATITAANSDTDWDGCTTTTAAATGRAGHSPADAVPDDGAVLPDSDSGLATRRHVGAGATAAVSSADSAADSAADPAAVRSAEYAGCCPRRAAGCRRTC</sequence>
<proteinExistence type="predicted"/>
<evidence type="ECO:0000256" key="1">
    <source>
        <dbReference type="SAM" id="MobiDB-lite"/>
    </source>
</evidence>
<keyword evidence="3" id="KW-1185">Reference proteome</keyword>
<gene>
    <name evidence="2" type="ORF">EV646_11744</name>
</gene>
<dbReference type="Proteomes" id="UP000295573">
    <property type="component" value="Unassembled WGS sequence"/>
</dbReference>
<organism evidence="2 3">
    <name type="scientific">Kribbella antiqua</name>
    <dbReference type="NCBI Taxonomy" id="2512217"/>
    <lineage>
        <taxon>Bacteria</taxon>
        <taxon>Bacillati</taxon>
        <taxon>Actinomycetota</taxon>
        <taxon>Actinomycetes</taxon>
        <taxon>Propionibacteriales</taxon>
        <taxon>Kribbellaceae</taxon>
        <taxon>Kribbella</taxon>
    </lineage>
</organism>
<dbReference type="AlphaFoldDB" id="A0A4R2I827"/>
<feature type="region of interest" description="Disordered" evidence="1">
    <location>
        <begin position="1"/>
        <end position="30"/>
    </location>
</feature>
<dbReference type="EMBL" id="SLWR01000017">
    <property type="protein sequence ID" value="TCO40503.1"/>
    <property type="molecule type" value="Genomic_DNA"/>
</dbReference>
<protein>
    <submittedName>
        <fullName evidence="2">Uncharacterized protein</fullName>
    </submittedName>
</protein>
<evidence type="ECO:0000313" key="2">
    <source>
        <dbReference type="EMBL" id="TCO40503.1"/>
    </source>
</evidence>
<feature type="region of interest" description="Disordered" evidence="1">
    <location>
        <begin position="43"/>
        <end position="91"/>
    </location>
</feature>
<feature type="compositionally biased region" description="Basic and acidic residues" evidence="1">
    <location>
        <begin position="1"/>
        <end position="10"/>
    </location>
</feature>
<feature type="compositionally biased region" description="Low complexity" evidence="1">
    <location>
        <begin position="20"/>
        <end position="30"/>
    </location>
</feature>